<dbReference type="AlphaFoldDB" id="A0A4R5LWS3"/>
<name>A0A4R5LWS3_9GAMM</name>
<keyword evidence="1" id="KW-0732">Signal</keyword>
<gene>
    <name evidence="2" type="ORF">E2F43_06845</name>
</gene>
<dbReference type="Proteomes" id="UP000295554">
    <property type="component" value="Unassembled WGS sequence"/>
</dbReference>
<feature type="chain" id="PRO_5020706360" evidence="1">
    <location>
        <begin position="24"/>
        <end position="181"/>
    </location>
</feature>
<comment type="caution">
    <text evidence="2">The sequence shown here is derived from an EMBL/GenBank/DDBJ whole genome shotgun (WGS) entry which is preliminary data.</text>
</comment>
<protein>
    <submittedName>
        <fullName evidence="2">DUF4252 domain-containing protein</fullName>
    </submittedName>
</protein>
<evidence type="ECO:0000256" key="1">
    <source>
        <dbReference type="SAM" id="SignalP"/>
    </source>
</evidence>
<reference evidence="2 3" key="1">
    <citation type="submission" date="2019-03" db="EMBL/GenBank/DDBJ databases">
        <title>Seongchinamella monodicae gen. nov., sp. nov., a novel member of the Gammaproteobacteria isolated from a tidal mudflat of beach.</title>
        <authorList>
            <person name="Yang H.G."/>
            <person name="Kang J.W."/>
            <person name="Lee S.D."/>
        </authorList>
    </citation>
    <scope>NUCLEOTIDE SEQUENCE [LARGE SCALE GENOMIC DNA]</scope>
    <source>
        <strain evidence="2 3">GH4-78</strain>
    </source>
</reference>
<proteinExistence type="predicted"/>
<evidence type="ECO:0000313" key="3">
    <source>
        <dbReference type="Proteomes" id="UP000295554"/>
    </source>
</evidence>
<dbReference type="EMBL" id="SMSE01000001">
    <property type="protein sequence ID" value="TDG15936.1"/>
    <property type="molecule type" value="Genomic_DNA"/>
</dbReference>
<accession>A0A4R5LWS3</accession>
<feature type="signal peptide" evidence="1">
    <location>
        <begin position="1"/>
        <end position="23"/>
    </location>
</feature>
<sequence>MARPLLILVLTACLCLAGCGITAPDGNAGFADVQTLDWRHTDQRVSLSIGPGLLSLAARFVEDDPHARQILRNLQGVRVKVYEVEPGEADAVSLGLEDMRQSLVKQSWEPVVVVRENTETTYMLVKMDGEEIQGIVVLNSDGTEAVIVNIMGDLQPEMFARTVAALDIPIPEVELSGHQPD</sequence>
<evidence type="ECO:0000313" key="2">
    <source>
        <dbReference type="EMBL" id="TDG15936.1"/>
    </source>
</evidence>
<dbReference type="Pfam" id="PF14060">
    <property type="entry name" value="DUF4252"/>
    <property type="match status" value="1"/>
</dbReference>
<organism evidence="2 3">
    <name type="scientific">Seongchinamella unica</name>
    <dbReference type="NCBI Taxonomy" id="2547392"/>
    <lineage>
        <taxon>Bacteria</taxon>
        <taxon>Pseudomonadati</taxon>
        <taxon>Pseudomonadota</taxon>
        <taxon>Gammaproteobacteria</taxon>
        <taxon>Cellvibrionales</taxon>
        <taxon>Halieaceae</taxon>
        <taxon>Seongchinamella</taxon>
    </lineage>
</organism>
<dbReference type="InterPro" id="IPR025348">
    <property type="entry name" value="DUF4252"/>
</dbReference>
<keyword evidence="3" id="KW-1185">Reference proteome</keyword>
<dbReference type="OrthoDB" id="5738755at2"/>
<dbReference type="RefSeq" id="WP_133210878.1">
    <property type="nucleotide sequence ID" value="NZ_SMSE01000001.1"/>
</dbReference>